<sequence>MTIEPSNRQVKRRLSDSQPELPPLESPTPVLGSFEGSPTKQRSDSDLMSAAEVLTQLTKTDSTPPYDFSEHASTVASPVSTTSLLELHQQQHPIVQLVNAVSKLPIVTNAVKYYELGKRNYATFNYAAEIVEKAAMPVFNKIEINLNSIHQARLEEARRKKKRRLEKPKDRNEIKKRLKFCLHILKLANDNISTKVTYLQQKIKDKESDKSRVKQEESDRMHESKAAAVNEIAETAPASTEAELPKEAETQTEIVATVKKIIHVISNFKPSSLDVLEKAPEETQKEDEDVELKSTIRQIIFDLPNHIQQSAVSTAEGGNDRVVVFAKESLEMIGKLTSVFNAQLEKAEKWVGGTERNTNEQFHSPLNSPEASADH</sequence>
<dbReference type="Pfam" id="PF08618">
    <property type="entry name" value="Opi1"/>
    <property type="match status" value="1"/>
</dbReference>
<dbReference type="STRING" id="45354.A0A1L0C2P7"/>
<accession>A0A1L0C2P7</accession>
<feature type="region of interest" description="Disordered" evidence="1">
    <location>
        <begin position="351"/>
        <end position="375"/>
    </location>
</feature>
<dbReference type="GO" id="GO:0005634">
    <property type="term" value="C:nucleus"/>
    <property type="evidence" value="ECO:0007669"/>
    <property type="project" value="TreeGrafter"/>
</dbReference>
<gene>
    <name evidence="2" type="ORF">SAMEA4029010_CIC11G00000003176</name>
</gene>
<dbReference type="GO" id="GO:0005783">
    <property type="term" value="C:endoplasmic reticulum"/>
    <property type="evidence" value="ECO:0007669"/>
    <property type="project" value="TreeGrafter"/>
</dbReference>
<dbReference type="AlphaFoldDB" id="A0A1L0C2P7"/>
<dbReference type="Proteomes" id="UP000182334">
    <property type="component" value="Chromosome VII"/>
</dbReference>
<dbReference type="GO" id="GO:0003714">
    <property type="term" value="F:transcription corepressor activity"/>
    <property type="evidence" value="ECO:0007669"/>
    <property type="project" value="InterPro"/>
</dbReference>
<proteinExistence type="predicted"/>
<dbReference type="EMBL" id="LT635762">
    <property type="protein sequence ID" value="SGZ57881.1"/>
    <property type="molecule type" value="Genomic_DNA"/>
</dbReference>
<dbReference type="GO" id="GO:0006357">
    <property type="term" value="P:regulation of transcription by RNA polymerase II"/>
    <property type="evidence" value="ECO:0007669"/>
    <property type="project" value="TreeGrafter"/>
</dbReference>
<name>A0A1L0C2P7_9ASCO</name>
<feature type="region of interest" description="Disordered" evidence="1">
    <location>
        <begin position="1"/>
        <end position="46"/>
    </location>
</feature>
<protein>
    <submittedName>
        <fullName evidence="2">CIC11C00000003176</fullName>
    </submittedName>
</protein>
<organism evidence="2 3">
    <name type="scientific">Sungouiella intermedia</name>
    <dbReference type="NCBI Taxonomy" id="45354"/>
    <lineage>
        <taxon>Eukaryota</taxon>
        <taxon>Fungi</taxon>
        <taxon>Dikarya</taxon>
        <taxon>Ascomycota</taxon>
        <taxon>Saccharomycotina</taxon>
        <taxon>Pichiomycetes</taxon>
        <taxon>Metschnikowiaceae</taxon>
        <taxon>Sungouiella</taxon>
    </lineage>
</organism>
<evidence type="ECO:0000313" key="3">
    <source>
        <dbReference type="Proteomes" id="UP000182334"/>
    </source>
</evidence>
<dbReference type="PANTHER" id="PTHR38406:SF1">
    <property type="entry name" value="TRANSCRIPTIONAL REPRESSOR OPI1"/>
    <property type="match status" value="1"/>
</dbReference>
<dbReference type="InterPro" id="IPR013927">
    <property type="entry name" value="TF_Opi1_Ccg-8"/>
</dbReference>
<dbReference type="GO" id="GO:0008654">
    <property type="term" value="P:phospholipid biosynthetic process"/>
    <property type="evidence" value="ECO:0007669"/>
    <property type="project" value="TreeGrafter"/>
</dbReference>
<feature type="compositionally biased region" description="Polar residues" evidence="1">
    <location>
        <begin position="355"/>
        <end position="375"/>
    </location>
</feature>
<dbReference type="PANTHER" id="PTHR38406">
    <property type="entry name" value="TRANSCRIPTIONAL REPRESSOR OPI1"/>
    <property type="match status" value="1"/>
</dbReference>
<dbReference type="OrthoDB" id="2441642at2759"/>
<dbReference type="GO" id="GO:0030968">
    <property type="term" value="P:endoplasmic reticulum unfolded protein response"/>
    <property type="evidence" value="ECO:0007669"/>
    <property type="project" value="TreeGrafter"/>
</dbReference>
<keyword evidence="3" id="KW-1185">Reference proteome</keyword>
<evidence type="ECO:0000256" key="1">
    <source>
        <dbReference type="SAM" id="MobiDB-lite"/>
    </source>
</evidence>
<evidence type="ECO:0000313" key="2">
    <source>
        <dbReference type="EMBL" id="SGZ57881.1"/>
    </source>
</evidence>
<reference evidence="2 3" key="1">
    <citation type="submission" date="2016-10" db="EMBL/GenBank/DDBJ databases">
        <authorList>
            <person name="de Groot N.N."/>
        </authorList>
    </citation>
    <scope>NUCLEOTIDE SEQUENCE [LARGE SCALE GENOMIC DNA]</scope>
    <source>
        <strain evidence="2 3">CBS 141442</strain>
    </source>
</reference>